<dbReference type="Proteomes" id="UP000317494">
    <property type="component" value="Unassembled WGS sequence"/>
</dbReference>
<feature type="compositionally biased region" description="Low complexity" evidence="7">
    <location>
        <begin position="92"/>
        <end position="104"/>
    </location>
</feature>
<dbReference type="InterPro" id="IPR019775">
    <property type="entry name" value="WD40_repeat_CS"/>
</dbReference>
<dbReference type="AlphaFoldDB" id="A0A507CNZ0"/>
<evidence type="ECO:0000256" key="4">
    <source>
        <dbReference type="ARBA" id="ARBA00022786"/>
    </source>
</evidence>
<feature type="repeat" description="WD" evidence="6">
    <location>
        <begin position="558"/>
        <end position="594"/>
    </location>
</feature>
<keyword evidence="9" id="KW-1185">Reference proteome</keyword>
<evidence type="ECO:0000256" key="6">
    <source>
        <dbReference type="PROSITE-ProRule" id="PRU00221"/>
    </source>
</evidence>
<comment type="caution">
    <text evidence="8">The sequence shown here is derived from an EMBL/GenBank/DDBJ whole genome shotgun (WGS) entry which is preliminary data.</text>
</comment>
<dbReference type="GO" id="GO:0030674">
    <property type="term" value="F:protein-macromolecule adaptor activity"/>
    <property type="evidence" value="ECO:0007669"/>
    <property type="project" value="TreeGrafter"/>
</dbReference>
<gene>
    <name evidence="8" type="ORF">SeMB42_g05851</name>
</gene>
<keyword evidence="2 6" id="KW-0853">WD repeat</keyword>
<dbReference type="PROSITE" id="PS00678">
    <property type="entry name" value="WD_REPEATS_1"/>
    <property type="match status" value="2"/>
</dbReference>
<proteinExistence type="inferred from homology"/>
<reference evidence="8 9" key="1">
    <citation type="journal article" date="2019" name="Sci. Rep.">
        <title>Comparative genomics of chytrid fungi reveal insights into the obligate biotrophic and pathogenic lifestyle of Synchytrium endobioticum.</title>
        <authorList>
            <person name="van de Vossenberg B.T.L.H."/>
            <person name="Warris S."/>
            <person name="Nguyen H.D.T."/>
            <person name="van Gent-Pelzer M.P.E."/>
            <person name="Joly D.L."/>
            <person name="van de Geest H.C."/>
            <person name="Bonants P.J.M."/>
            <person name="Smith D.S."/>
            <person name="Levesque C.A."/>
            <person name="van der Lee T.A.J."/>
        </authorList>
    </citation>
    <scope>NUCLEOTIDE SEQUENCE [LARGE SCALE GENOMIC DNA]</scope>
    <source>
        <strain evidence="8 9">MB42</strain>
    </source>
</reference>
<dbReference type="SMART" id="SM00320">
    <property type="entry name" value="WD40"/>
    <property type="match status" value="7"/>
</dbReference>
<dbReference type="PANTHER" id="PTHR22852:SF0">
    <property type="entry name" value="DENTICLELESS PROTEIN HOMOLOG"/>
    <property type="match status" value="1"/>
</dbReference>
<dbReference type="Gene3D" id="2.130.10.10">
    <property type="entry name" value="YVTN repeat-like/Quinoprotein amine dehydrogenase"/>
    <property type="match status" value="3"/>
</dbReference>
<dbReference type="InterPro" id="IPR015943">
    <property type="entry name" value="WD40/YVTN_repeat-like_dom_sf"/>
</dbReference>
<evidence type="ECO:0000256" key="3">
    <source>
        <dbReference type="ARBA" id="ARBA00022737"/>
    </source>
</evidence>
<dbReference type="GO" id="GO:0005634">
    <property type="term" value="C:nucleus"/>
    <property type="evidence" value="ECO:0007669"/>
    <property type="project" value="TreeGrafter"/>
</dbReference>
<dbReference type="InterPro" id="IPR001680">
    <property type="entry name" value="WD40_rpt"/>
</dbReference>
<dbReference type="PROSITE" id="PS50294">
    <property type="entry name" value="WD_REPEATS_REGION"/>
    <property type="match status" value="3"/>
</dbReference>
<protein>
    <submittedName>
        <fullName evidence="8">Uncharacterized protein</fullName>
    </submittedName>
</protein>
<dbReference type="InterPro" id="IPR020472">
    <property type="entry name" value="WD40_PAC1"/>
</dbReference>
<evidence type="ECO:0000313" key="9">
    <source>
        <dbReference type="Proteomes" id="UP000317494"/>
    </source>
</evidence>
<evidence type="ECO:0000256" key="7">
    <source>
        <dbReference type="SAM" id="MobiDB-lite"/>
    </source>
</evidence>
<evidence type="ECO:0000313" key="8">
    <source>
        <dbReference type="EMBL" id="TPX40844.1"/>
    </source>
</evidence>
<dbReference type="PROSITE" id="PS50082">
    <property type="entry name" value="WD_REPEATS_2"/>
    <property type="match status" value="4"/>
</dbReference>
<accession>A0A507CNZ0</accession>
<evidence type="ECO:0000256" key="1">
    <source>
        <dbReference type="ARBA" id="ARBA00004906"/>
    </source>
</evidence>
<name>A0A507CNZ0_9FUNG</name>
<keyword evidence="4" id="KW-0833">Ubl conjugation pathway</keyword>
<dbReference type="Pfam" id="PF00400">
    <property type="entry name" value="WD40"/>
    <property type="match status" value="6"/>
</dbReference>
<dbReference type="InterPro" id="IPR051865">
    <property type="entry name" value="WD-repeat_CDT2_adapter"/>
</dbReference>
<feature type="repeat" description="WD" evidence="6">
    <location>
        <begin position="519"/>
        <end position="543"/>
    </location>
</feature>
<feature type="region of interest" description="Disordered" evidence="7">
    <location>
        <begin position="92"/>
        <end position="133"/>
    </location>
</feature>
<keyword evidence="3" id="KW-0677">Repeat</keyword>
<sequence>MKWQPRISLEANTCSLPTSSNPNSPAPAERGISSTSCFIIIETTKVPILCNALLGSCRLGVENQPTLDQTPSLTTTYFLVLMSQDKENESVASSLAVSSSPSSSRDLKRGPSTPLTPSTSHKRPRSETTYESPIAKESCTIRTTCLKTPPPTQNESKAQAVLSANPLSTYRWSRLYGGHGRDSRALWALPVREMTSQRVDFSLRKLLGNFISTEHDRYQMVSPHDLVVPPFACSYANVTKGGKILAVADEDGVVTLIDTLVDTRAPLEESIKMEWTAHENAIFDIVWSADDIRVMTASGDQTVRVWDVATQSSIGTLGVHLFGASDPLNGHQGSVKTVANHPHEPSMYVTCSRDGRMLLWDLRIPGKGLPDGSMAHKPVYMINGAHVPESKTKSRRRTPARAQSFSSAHSVTAALFLPGSTMRIASAGAADGLVKIWDMRMGEVFTDISQNSVARSRLPEGLKRPHGLTSLTMNSNGSLLFASCSDNSVHVYNSSSLSQPICQLRADTFKVTSFYVKTAVSPDDRFLASGSSDGGLYVWDVESYLKRDHMSKYGPIILKGHTSEVTSVSWSGGGDISQQHIANASDDMTVRVWKWDAKVVSDLQNGKVSNRPTHLWGTAVDAEGYTGNHAVLPSLPRHRSPLNIRNM</sequence>
<dbReference type="PANTHER" id="PTHR22852">
    <property type="entry name" value="LETHAL 2 DENTICLELESS PROTEIN RETINOIC ACID-REGULATED NUCLEAR MATRIX-ASSOCIATED PROTEIN"/>
    <property type="match status" value="1"/>
</dbReference>
<dbReference type="InterPro" id="IPR036322">
    <property type="entry name" value="WD40_repeat_dom_sf"/>
</dbReference>
<comment type="similarity">
    <text evidence="5">Belongs to the WD repeat cdt2 family.</text>
</comment>
<dbReference type="GO" id="GO:0043161">
    <property type="term" value="P:proteasome-mediated ubiquitin-dependent protein catabolic process"/>
    <property type="evidence" value="ECO:0007669"/>
    <property type="project" value="TreeGrafter"/>
</dbReference>
<dbReference type="SUPFAM" id="SSF50978">
    <property type="entry name" value="WD40 repeat-like"/>
    <property type="match status" value="1"/>
</dbReference>
<dbReference type="PRINTS" id="PR00320">
    <property type="entry name" value="GPROTEINBRPT"/>
</dbReference>
<feature type="repeat" description="WD" evidence="6">
    <location>
        <begin position="328"/>
        <end position="363"/>
    </location>
</feature>
<dbReference type="STRING" id="286115.A0A507CNZ0"/>
<comment type="pathway">
    <text evidence="1">Protein modification; protein ubiquitination.</text>
</comment>
<organism evidence="8 9">
    <name type="scientific">Synchytrium endobioticum</name>
    <dbReference type="NCBI Taxonomy" id="286115"/>
    <lineage>
        <taxon>Eukaryota</taxon>
        <taxon>Fungi</taxon>
        <taxon>Fungi incertae sedis</taxon>
        <taxon>Chytridiomycota</taxon>
        <taxon>Chytridiomycota incertae sedis</taxon>
        <taxon>Chytridiomycetes</taxon>
        <taxon>Synchytriales</taxon>
        <taxon>Synchytriaceae</taxon>
        <taxon>Synchytrium</taxon>
    </lineage>
</organism>
<dbReference type="CDD" id="cd00200">
    <property type="entry name" value="WD40"/>
    <property type="match status" value="1"/>
</dbReference>
<dbReference type="EMBL" id="QEAN01000298">
    <property type="protein sequence ID" value="TPX40844.1"/>
    <property type="molecule type" value="Genomic_DNA"/>
</dbReference>
<evidence type="ECO:0000256" key="5">
    <source>
        <dbReference type="ARBA" id="ARBA00038344"/>
    </source>
</evidence>
<feature type="repeat" description="WD" evidence="6">
    <location>
        <begin position="275"/>
        <end position="316"/>
    </location>
</feature>
<dbReference type="VEuPathDB" id="FungiDB:SeMB42_g05851"/>
<evidence type="ECO:0000256" key="2">
    <source>
        <dbReference type="ARBA" id="ARBA00022574"/>
    </source>
</evidence>